<proteinExistence type="predicted"/>
<dbReference type="AlphaFoldDB" id="A0A3P9B7C2"/>
<dbReference type="Gene3D" id="3.80.10.10">
    <property type="entry name" value="Ribonuclease Inhibitor"/>
    <property type="match status" value="1"/>
</dbReference>
<dbReference type="PANTHER" id="PTHR15454">
    <property type="entry name" value="NISCHARIN RELATED"/>
    <property type="match status" value="1"/>
</dbReference>
<dbReference type="PANTHER" id="PTHR15454:SF73">
    <property type="entry name" value="DYNEIN AXONEMAL LIGHT CHAIN 1"/>
    <property type="match status" value="1"/>
</dbReference>
<dbReference type="GO" id="GO:0045504">
    <property type="term" value="F:dynein heavy chain binding"/>
    <property type="evidence" value="ECO:0007669"/>
    <property type="project" value="TreeGrafter"/>
</dbReference>
<evidence type="ECO:0000256" key="2">
    <source>
        <dbReference type="ARBA" id="ARBA00022737"/>
    </source>
</evidence>
<keyword evidence="4" id="KW-1185">Reference proteome</keyword>
<dbReference type="InterPro" id="IPR032675">
    <property type="entry name" value="LRR_dom_sf"/>
</dbReference>
<dbReference type="GO" id="GO:0005737">
    <property type="term" value="C:cytoplasm"/>
    <property type="evidence" value="ECO:0007669"/>
    <property type="project" value="TreeGrafter"/>
</dbReference>
<sequence length="241" mass="27730">QAKATTVRDALEKQSGEKLSEAKVVKLYGQIPPIEKMDSSLSTLMNCEQLSLSTNCKEKITNLNGLKNLKILSLGRNNIRLLTELVTRWNSCGSHNQLEKLNGIQWLKSLRVLYMSNNLVKDWSKFKKNRGFRNTHSNQFVFKFLLVADWWDLDVMRAGEFMRLAALPPVVRRTAVRLITDFLFCNSSSGLCCRRWRMPRLLTAVCSWSNVTALSDSEFVFIRCDGSFMIFSDSDHLNKYF</sequence>
<dbReference type="Proteomes" id="UP000265160">
    <property type="component" value="LG19"/>
</dbReference>
<organism evidence="3 4">
    <name type="scientific">Maylandia zebra</name>
    <name type="common">zebra mbuna</name>
    <dbReference type="NCBI Taxonomy" id="106582"/>
    <lineage>
        <taxon>Eukaryota</taxon>
        <taxon>Metazoa</taxon>
        <taxon>Chordata</taxon>
        <taxon>Craniata</taxon>
        <taxon>Vertebrata</taxon>
        <taxon>Euteleostomi</taxon>
        <taxon>Actinopterygii</taxon>
        <taxon>Neopterygii</taxon>
        <taxon>Teleostei</taxon>
        <taxon>Neoteleostei</taxon>
        <taxon>Acanthomorphata</taxon>
        <taxon>Ovalentaria</taxon>
        <taxon>Cichlomorphae</taxon>
        <taxon>Cichliformes</taxon>
        <taxon>Cichlidae</taxon>
        <taxon>African cichlids</taxon>
        <taxon>Pseudocrenilabrinae</taxon>
        <taxon>Haplochromini</taxon>
        <taxon>Maylandia</taxon>
        <taxon>Maylandia zebra complex</taxon>
    </lineage>
</organism>
<protein>
    <submittedName>
        <fullName evidence="3">Dynein axonemal light chain 1</fullName>
    </submittedName>
</protein>
<reference evidence="3" key="2">
    <citation type="submission" date="2025-08" db="UniProtKB">
        <authorList>
            <consortium name="Ensembl"/>
        </authorList>
    </citation>
    <scope>IDENTIFICATION</scope>
</reference>
<keyword evidence="1" id="KW-0433">Leucine-rich repeat</keyword>
<reference evidence="3 4" key="1">
    <citation type="journal article" date="2014" name="Nature">
        <title>The genomic substrate for adaptive radiation in African cichlid fish.</title>
        <authorList>
            <person name="Brawand D."/>
            <person name="Wagner C.E."/>
            <person name="Li Y.I."/>
            <person name="Malinsky M."/>
            <person name="Keller I."/>
            <person name="Fan S."/>
            <person name="Simakov O."/>
            <person name="Ng A.Y."/>
            <person name="Lim Z.W."/>
            <person name="Bezault E."/>
            <person name="Turner-Maier J."/>
            <person name="Johnson J."/>
            <person name="Alcazar R."/>
            <person name="Noh H.J."/>
            <person name="Russell P."/>
            <person name="Aken B."/>
            <person name="Alfoldi J."/>
            <person name="Amemiya C."/>
            <person name="Azzouzi N."/>
            <person name="Baroiller J.F."/>
            <person name="Barloy-Hubler F."/>
            <person name="Berlin A."/>
            <person name="Bloomquist R."/>
            <person name="Carleton K.L."/>
            <person name="Conte M.A."/>
            <person name="D'Cotta H."/>
            <person name="Eshel O."/>
            <person name="Gaffney L."/>
            <person name="Galibert F."/>
            <person name="Gante H.F."/>
            <person name="Gnerre S."/>
            <person name="Greuter L."/>
            <person name="Guyon R."/>
            <person name="Haddad N.S."/>
            <person name="Haerty W."/>
            <person name="Harris R.M."/>
            <person name="Hofmann H.A."/>
            <person name="Hourlier T."/>
            <person name="Hulata G."/>
            <person name="Jaffe D.B."/>
            <person name="Lara M."/>
            <person name="Lee A.P."/>
            <person name="MacCallum I."/>
            <person name="Mwaiko S."/>
            <person name="Nikaido M."/>
            <person name="Nishihara H."/>
            <person name="Ozouf-Costaz C."/>
            <person name="Penman D.J."/>
            <person name="Przybylski D."/>
            <person name="Rakotomanga M."/>
            <person name="Renn S.C.P."/>
            <person name="Ribeiro F.J."/>
            <person name="Ron M."/>
            <person name="Salzburger W."/>
            <person name="Sanchez-Pulido L."/>
            <person name="Santos M.E."/>
            <person name="Searle S."/>
            <person name="Sharpe T."/>
            <person name="Swofford R."/>
            <person name="Tan F.J."/>
            <person name="Williams L."/>
            <person name="Young S."/>
            <person name="Yin S."/>
            <person name="Okada N."/>
            <person name="Kocher T.D."/>
            <person name="Miska E.A."/>
            <person name="Lander E.S."/>
            <person name="Venkatesh B."/>
            <person name="Fernald R.D."/>
            <person name="Meyer A."/>
            <person name="Ponting C.P."/>
            <person name="Streelman J.T."/>
            <person name="Lindblad-Toh K."/>
            <person name="Seehausen O."/>
            <person name="Di Palma F."/>
        </authorList>
    </citation>
    <scope>NUCLEOTIDE SEQUENCE</scope>
</reference>
<reference evidence="3" key="3">
    <citation type="submission" date="2025-09" db="UniProtKB">
        <authorList>
            <consortium name="Ensembl"/>
        </authorList>
    </citation>
    <scope>IDENTIFICATION</scope>
</reference>
<keyword evidence="2" id="KW-0677">Repeat</keyword>
<accession>A0A3P9B7C2</accession>
<dbReference type="GeneTree" id="ENSGT00390000016904"/>
<evidence type="ECO:0000256" key="1">
    <source>
        <dbReference type="ARBA" id="ARBA00022614"/>
    </source>
</evidence>
<dbReference type="GO" id="GO:0043014">
    <property type="term" value="F:alpha-tubulin binding"/>
    <property type="evidence" value="ECO:0007669"/>
    <property type="project" value="TreeGrafter"/>
</dbReference>
<evidence type="ECO:0000313" key="4">
    <source>
        <dbReference type="Proteomes" id="UP000265160"/>
    </source>
</evidence>
<dbReference type="Ensembl" id="ENSMZET00005006002.1">
    <property type="protein sequence ID" value="ENSMZEP00005005750.1"/>
    <property type="gene ID" value="ENSMZEG00005004431.1"/>
</dbReference>
<dbReference type="GO" id="GO:0036158">
    <property type="term" value="P:outer dynein arm assembly"/>
    <property type="evidence" value="ECO:0007669"/>
    <property type="project" value="TreeGrafter"/>
</dbReference>
<evidence type="ECO:0000313" key="3">
    <source>
        <dbReference type="Ensembl" id="ENSMZEP00005005750.1"/>
    </source>
</evidence>
<dbReference type="STRING" id="106582.ENSMZEP00005005750"/>
<dbReference type="SUPFAM" id="SSF52058">
    <property type="entry name" value="L domain-like"/>
    <property type="match status" value="1"/>
</dbReference>
<name>A0A3P9B7C2_9CICH</name>